<keyword evidence="8" id="KW-0862">Zinc</keyword>
<dbReference type="EMBL" id="WBND01004831">
    <property type="protein sequence ID" value="NXC92505.1"/>
    <property type="molecule type" value="Genomic_DNA"/>
</dbReference>
<keyword evidence="17" id="KW-1185">Reference proteome</keyword>
<comment type="caution">
    <text evidence="16">The sequence shown here is derived from an EMBL/GenBank/DDBJ whole genome shotgun (WGS) entry which is preliminary data.</text>
</comment>
<name>A0A851RJF8_TYCCO</name>
<sequence>ERPSLSREGGWRCRQSSELVEKPHGGEKPHTCLEFWKDFCHNSQLMQHQRIHTGDRPYECGECGKSFSDISILLQHQVTH</sequence>
<evidence type="ECO:0000256" key="12">
    <source>
        <dbReference type="ARBA" id="ARBA00023163"/>
    </source>
</evidence>
<keyword evidence="9" id="KW-0832">Ubl conjugation</keyword>
<dbReference type="SMART" id="SM00355">
    <property type="entry name" value="ZnF_C2H2"/>
    <property type="match status" value="2"/>
</dbReference>
<evidence type="ECO:0000256" key="9">
    <source>
        <dbReference type="ARBA" id="ARBA00022843"/>
    </source>
</evidence>
<evidence type="ECO:0000313" key="17">
    <source>
        <dbReference type="Proteomes" id="UP000631545"/>
    </source>
</evidence>
<evidence type="ECO:0000256" key="8">
    <source>
        <dbReference type="ARBA" id="ARBA00022833"/>
    </source>
</evidence>
<keyword evidence="13" id="KW-0539">Nucleus</keyword>
<dbReference type="Proteomes" id="UP000631545">
    <property type="component" value="Unassembled WGS sequence"/>
</dbReference>
<dbReference type="AlphaFoldDB" id="A0A851RJF8"/>
<reference evidence="16" key="1">
    <citation type="submission" date="2019-09" db="EMBL/GenBank/DDBJ databases">
        <title>Bird 10,000 Genomes (B10K) Project - Family phase.</title>
        <authorList>
            <person name="Zhang G."/>
        </authorList>
    </citation>
    <scope>NUCLEOTIDE SEQUENCE</scope>
    <source>
        <strain evidence="16">OUT-0024</strain>
        <tissue evidence="16">Muscle</tissue>
    </source>
</reference>
<dbReference type="Gene3D" id="3.30.160.60">
    <property type="entry name" value="Classic Zinc Finger"/>
    <property type="match status" value="2"/>
</dbReference>
<evidence type="ECO:0000256" key="14">
    <source>
        <dbReference type="PROSITE-ProRule" id="PRU00042"/>
    </source>
</evidence>
<dbReference type="SUPFAM" id="SSF57667">
    <property type="entry name" value="beta-beta-alpha zinc fingers"/>
    <property type="match status" value="1"/>
</dbReference>
<evidence type="ECO:0000256" key="1">
    <source>
        <dbReference type="ARBA" id="ARBA00003767"/>
    </source>
</evidence>
<proteinExistence type="inferred from homology"/>
<keyword evidence="10" id="KW-0805">Transcription regulation</keyword>
<dbReference type="PROSITE" id="PS00028">
    <property type="entry name" value="ZINC_FINGER_C2H2_1"/>
    <property type="match status" value="1"/>
</dbReference>
<dbReference type="FunFam" id="3.30.160.60:FF:000247">
    <property type="entry name" value="Zinc finger protein 236"/>
    <property type="match status" value="1"/>
</dbReference>
<dbReference type="GO" id="GO:0000978">
    <property type="term" value="F:RNA polymerase II cis-regulatory region sequence-specific DNA binding"/>
    <property type="evidence" value="ECO:0007669"/>
    <property type="project" value="TreeGrafter"/>
</dbReference>
<keyword evidence="4" id="KW-1017">Isopeptide bond</keyword>
<evidence type="ECO:0000256" key="10">
    <source>
        <dbReference type="ARBA" id="ARBA00023015"/>
    </source>
</evidence>
<evidence type="ECO:0000259" key="15">
    <source>
        <dbReference type="PROSITE" id="PS50157"/>
    </source>
</evidence>
<keyword evidence="12" id="KW-0804">Transcription</keyword>
<dbReference type="GO" id="GO:0000981">
    <property type="term" value="F:DNA-binding transcription factor activity, RNA polymerase II-specific"/>
    <property type="evidence" value="ECO:0007669"/>
    <property type="project" value="TreeGrafter"/>
</dbReference>
<feature type="domain" description="C2H2-type" evidence="15">
    <location>
        <begin position="30"/>
        <end position="57"/>
    </location>
</feature>
<keyword evidence="6" id="KW-0677">Repeat</keyword>
<accession>A0A851RJF8</accession>
<evidence type="ECO:0000256" key="13">
    <source>
        <dbReference type="ARBA" id="ARBA00023242"/>
    </source>
</evidence>
<keyword evidence="7 14" id="KW-0863">Zinc-finger</keyword>
<evidence type="ECO:0000256" key="4">
    <source>
        <dbReference type="ARBA" id="ARBA00022499"/>
    </source>
</evidence>
<dbReference type="FunFam" id="3.30.160.60:FF:001489">
    <property type="entry name" value="Zinc finger protein interacting with ribonucleoprotein K"/>
    <property type="match status" value="1"/>
</dbReference>
<keyword evidence="5" id="KW-0479">Metal-binding</keyword>
<evidence type="ECO:0000256" key="11">
    <source>
        <dbReference type="ARBA" id="ARBA00023125"/>
    </source>
</evidence>
<gene>
    <name evidence="16" type="primary">Znf251</name>
    <name evidence="16" type="ORF">CERCOR_R12936</name>
</gene>
<evidence type="ECO:0000256" key="3">
    <source>
        <dbReference type="ARBA" id="ARBA00006991"/>
    </source>
</evidence>
<evidence type="ECO:0000256" key="5">
    <source>
        <dbReference type="ARBA" id="ARBA00022723"/>
    </source>
</evidence>
<dbReference type="GO" id="GO:0005634">
    <property type="term" value="C:nucleus"/>
    <property type="evidence" value="ECO:0007669"/>
    <property type="project" value="UniProtKB-SubCell"/>
</dbReference>
<dbReference type="InterPro" id="IPR036236">
    <property type="entry name" value="Znf_C2H2_sf"/>
</dbReference>
<comment type="similarity">
    <text evidence="3">Belongs to the krueppel C2H2-type zinc-finger protein family.</text>
</comment>
<dbReference type="PANTHER" id="PTHR23226">
    <property type="entry name" value="ZINC FINGER AND SCAN DOMAIN-CONTAINING"/>
    <property type="match status" value="1"/>
</dbReference>
<feature type="domain" description="C2H2-type" evidence="15">
    <location>
        <begin position="58"/>
        <end position="80"/>
    </location>
</feature>
<comment type="subcellular location">
    <subcellularLocation>
        <location evidence="2">Nucleus</location>
    </subcellularLocation>
</comment>
<dbReference type="GO" id="GO:0008270">
    <property type="term" value="F:zinc ion binding"/>
    <property type="evidence" value="ECO:0007669"/>
    <property type="project" value="UniProtKB-KW"/>
</dbReference>
<dbReference type="InterPro" id="IPR013087">
    <property type="entry name" value="Znf_C2H2_type"/>
</dbReference>
<organism evidence="16 17">
    <name type="scientific">Tychaedon coryphoeus</name>
    <name type="common">Karoo scrub-robin</name>
    <name type="synonym">Erythropygia coryphaeus</name>
    <dbReference type="NCBI Taxonomy" id="614051"/>
    <lineage>
        <taxon>Eukaryota</taxon>
        <taxon>Metazoa</taxon>
        <taxon>Chordata</taxon>
        <taxon>Craniata</taxon>
        <taxon>Vertebrata</taxon>
        <taxon>Euteleostomi</taxon>
        <taxon>Archelosauria</taxon>
        <taxon>Archosauria</taxon>
        <taxon>Dinosauria</taxon>
        <taxon>Saurischia</taxon>
        <taxon>Theropoda</taxon>
        <taxon>Coelurosauria</taxon>
        <taxon>Aves</taxon>
        <taxon>Neognathae</taxon>
        <taxon>Neoaves</taxon>
        <taxon>Telluraves</taxon>
        <taxon>Australaves</taxon>
        <taxon>Passeriformes</taxon>
        <taxon>Muscicapidae</taxon>
        <taxon>Cercotrichas</taxon>
    </lineage>
</organism>
<protein>
    <submittedName>
        <fullName evidence="16">ZN251 protein</fullName>
    </submittedName>
</protein>
<feature type="non-terminal residue" evidence="16">
    <location>
        <position position="80"/>
    </location>
</feature>
<evidence type="ECO:0000313" key="16">
    <source>
        <dbReference type="EMBL" id="NXC92505.1"/>
    </source>
</evidence>
<dbReference type="Pfam" id="PF13465">
    <property type="entry name" value="zf-H2C2_2"/>
    <property type="match status" value="1"/>
</dbReference>
<dbReference type="PROSITE" id="PS50157">
    <property type="entry name" value="ZINC_FINGER_C2H2_2"/>
    <property type="match status" value="2"/>
</dbReference>
<dbReference type="PANTHER" id="PTHR23226:SF366">
    <property type="entry name" value="ZINC FINGER PROTEIN ZFP2"/>
    <property type="match status" value="1"/>
</dbReference>
<evidence type="ECO:0000256" key="6">
    <source>
        <dbReference type="ARBA" id="ARBA00022737"/>
    </source>
</evidence>
<feature type="non-terminal residue" evidence="16">
    <location>
        <position position="1"/>
    </location>
</feature>
<evidence type="ECO:0000256" key="2">
    <source>
        <dbReference type="ARBA" id="ARBA00004123"/>
    </source>
</evidence>
<evidence type="ECO:0000256" key="7">
    <source>
        <dbReference type="ARBA" id="ARBA00022771"/>
    </source>
</evidence>
<keyword evidence="11" id="KW-0238">DNA-binding</keyword>
<comment type="function">
    <text evidence="1">May be involved in transcriptional regulation.</text>
</comment>